<keyword evidence="10 24" id="KW-0547">Nucleotide-binding</keyword>
<evidence type="ECO:0000256" key="12">
    <source>
        <dbReference type="ARBA" id="ARBA00022842"/>
    </source>
</evidence>
<dbReference type="FunFam" id="3.30.470.20:FF:000008">
    <property type="entry name" value="D-alanine--D-alanine ligase"/>
    <property type="match status" value="1"/>
</dbReference>
<dbReference type="Pfam" id="PF07478">
    <property type="entry name" value="Dala_Dala_lig_C"/>
    <property type="match status" value="1"/>
</dbReference>
<dbReference type="GO" id="GO:0046872">
    <property type="term" value="F:metal ion binding"/>
    <property type="evidence" value="ECO:0007669"/>
    <property type="project" value="UniProtKB-KW"/>
</dbReference>
<accession>A0A1H0GAX7</accession>
<evidence type="ECO:0000256" key="15">
    <source>
        <dbReference type="ARBA" id="ARBA00023211"/>
    </source>
</evidence>
<dbReference type="InterPro" id="IPR011761">
    <property type="entry name" value="ATP-grasp"/>
</dbReference>
<dbReference type="GO" id="GO:0005829">
    <property type="term" value="C:cytosol"/>
    <property type="evidence" value="ECO:0007669"/>
    <property type="project" value="TreeGrafter"/>
</dbReference>
<comment type="pathway">
    <text evidence="4 22">Cell wall biogenesis; peptidoglycan biosynthesis.</text>
</comment>
<comment type="cofactor">
    <cofactor evidence="25">
        <name>Mg(2+)</name>
        <dbReference type="ChEBI" id="CHEBI:18420"/>
    </cofactor>
    <cofactor evidence="25">
        <name>Mn(2+)</name>
        <dbReference type="ChEBI" id="CHEBI:29035"/>
    </cofactor>
    <text evidence="25">Binds 2 magnesium or manganese ions per subunit.</text>
</comment>
<keyword evidence="9 25" id="KW-0479">Metal-binding</keyword>
<comment type="cofactor">
    <cofactor evidence="1">
        <name>Mn(2+)</name>
        <dbReference type="ChEBI" id="CHEBI:29035"/>
    </cofactor>
</comment>
<dbReference type="PROSITE" id="PS50975">
    <property type="entry name" value="ATP_GRASP"/>
    <property type="match status" value="1"/>
</dbReference>
<keyword evidence="16 22" id="KW-0961">Cell wall biogenesis/degradation</keyword>
<feature type="binding site" evidence="25">
    <location>
        <position position="314"/>
    </location>
    <ligand>
        <name>Mg(2+)</name>
        <dbReference type="ChEBI" id="CHEBI:18420"/>
        <label>1</label>
    </ligand>
</feature>
<feature type="binding site" evidence="25">
    <location>
        <position position="301"/>
    </location>
    <ligand>
        <name>Mg(2+)</name>
        <dbReference type="ChEBI" id="CHEBI:18420"/>
        <label>1</label>
    </ligand>
</feature>
<dbReference type="PANTHER" id="PTHR23132">
    <property type="entry name" value="D-ALANINE--D-ALANINE LIGASE"/>
    <property type="match status" value="1"/>
</dbReference>
<feature type="binding site" evidence="25">
    <location>
        <position position="316"/>
    </location>
    <ligand>
        <name>Mg(2+)</name>
        <dbReference type="ChEBI" id="CHEBI:18420"/>
        <label>2</label>
    </ligand>
</feature>
<keyword evidence="7 22" id="KW-0963">Cytoplasm</keyword>
<keyword evidence="15 25" id="KW-0464">Manganese</keyword>
<dbReference type="STRING" id="258515.SAMN05192585_14910"/>
<dbReference type="InterPro" id="IPR011095">
    <property type="entry name" value="Dala_Dala_lig_C"/>
</dbReference>
<evidence type="ECO:0000256" key="16">
    <source>
        <dbReference type="ARBA" id="ARBA00023316"/>
    </source>
</evidence>
<feature type="domain" description="ATP-grasp" evidence="27">
    <location>
        <begin position="143"/>
        <end position="347"/>
    </location>
</feature>
<keyword evidence="14 22" id="KW-0573">Peptidoglycan synthesis</keyword>
<evidence type="ECO:0000256" key="5">
    <source>
        <dbReference type="ARBA" id="ARBA00010871"/>
    </source>
</evidence>
<evidence type="ECO:0000256" key="6">
    <source>
        <dbReference type="ARBA" id="ARBA00012216"/>
    </source>
</evidence>
<dbReference type="SUPFAM" id="SSF56059">
    <property type="entry name" value="Glutathione synthetase ATP-binding domain-like"/>
    <property type="match status" value="1"/>
</dbReference>
<evidence type="ECO:0000256" key="14">
    <source>
        <dbReference type="ARBA" id="ARBA00022984"/>
    </source>
</evidence>
<feature type="binding site" evidence="24">
    <location>
        <begin position="313"/>
        <end position="314"/>
    </location>
    <ligand>
        <name>ATP</name>
        <dbReference type="ChEBI" id="CHEBI:30616"/>
    </ligand>
</feature>
<dbReference type="OrthoDB" id="9813261at2"/>
<dbReference type="InterPro" id="IPR005905">
    <property type="entry name" value="D_ala_D_ala"/>
</dbReference>
<evidence type="ECO:0000256" key="21">
    <source>
        <dbReference type="ARBA" id="ARBA00077154"/>
    </source>
</evidence>
<feature type="active site" evidence="23">
    <location>
        <position position="325"/>
    </location>
</feature>
<keyword evidence="12 25" id="KW-0460">Magnesium</keyword>
<feature type="binding site" evidence="24">
    <location>
        <begin position="183"/>
        <end position="185"/>
    </location>
    <ligand>
        <name>ATP</name>
        <dbReference type="ChEBI" id="CHEBI:30616"/>
    </ligand>
</feature>
<dbReference type="NCBIfam" id="TIGR01205">
    <property type="entry name" value="D_ala_D_alaTIGR"/>
    <property type="match status" value="1"/>
</dbReference>
<comment type="similarity">
    <text evidence="5 22">Belongs to the D-alanine--D-alanine ligase family.</text>
</comment>
<keyword evidence="29" id="KW-1185">Reference proteome</keyword>
<protein>
    <recommendedName>
        <fullName evidence="19 22">D-alanine--D-alanine ligase</fullName>
        <ecNumber evidence="6 22">6.3.2.4</ecNumber>
    </recommendedName>
    <alternativeName>
        <fullName evidence="21 22">D-Ala-D-Ala ligase</fullName>
    </alternativeName>
    <alternativeName>
        <fullName evidence="20 22">D-alanylalanine synthetase</fullName>
    </alternativeName>
</protein>
<evidence type="ECO:0000256" key="10">
    <source>
        <dbReference type="ARBA" id="ARBA00022741"/>
    </source>
</evidence>
<feature type="binding site" evidence="25">
    <location>
        <position position="314"/>
    </location>
    <ligand>
        <name>Mg(2+)</name>
        <dbReference type="ChEBI" id="CHEBI:18420"/>
        <label>2</label>
    </ligand>
</feature>
<feature type="binding site" evidence="24">
    <location>
        <position position="139"/>
    </location>
    <ligand>
        <name>ATP</name>
        <dbReference type="ChEBI" id="CHEBI:30616"/>
    </ligand>
</feature>
<evidence type="ECO:0000256" key="2">
    <source>
        <dbReference type="ARBA" id="ARBA00003921"/>
    </source>
</evidence>
<evidence type="ECO:0000259" key="27">
    <source>
        <dbReference type="PROSITE" id="PS50975"/>
    </source>
</evidence>
<dbReference type="SUPFAM" id="SSF52440">
    <property type="entry name" value="PreATP-grasp domain"/>
    <property type="match status" value="1"/>
</dbReference>
<feature type="binding site" evidence="24">
    <location>
        <begin position="191"/>
        <end position="192"/>
    </location>
    <ligand>
        <name>ATP</name>
        <dbReference type="ChEBI" id="CHEBI:30616"/>
    </ligand>
</feature>
<feature type="active site" evidence="23">
    <location>
        <position position="191"/>
    </location>
</feature>
<sequence>MSRLTVGILFGGASSEYEVSLMSASSVLNHINREKYDIVMLGITKDGKWLRYRGEINDIKSGNWVNGNVTPAYVVPDRALHGIIEIGEDGTAKATKLDAVFPVMHGKNCEDGTLQGLFMVAGIPFVGCDTLSSAICMDKVVTHTVMDNAGITTAKWDYCTADVLDNFEPYAKTLAERFGYPMFVKPANAGSSVGVNKATNSTQLKAAIKIALQHDKKVVIEQAVVGQEVECAVLGNRNPVASVVGEIAPKAEFYDYDAKYISDTTDLFIPARIPEAVAEKVRETAVKAYRALFCTGLSRVDFFVRANGEVVFNEINTIPGFTHISMYPKLFEAYGIPYSELIDKLIELALERKFMI</sequence>
<evidence type="ECO:0000313" key="29">
    <source>
        <dbReference type="Proteomes" id="UP000199182"/>
    </source>
</evidence>
<evidence type="ECO:0000256" key="26">
    <source>
        <dbReference type="PROSITE-ProRule" id="PRU00409"/>
    </source>
</evidence>
<comment type="function">
    <text evidence="2 22">Cell wall formation.</text>
</comment>
<dbReference type="GO" id="GO:0008360">
    <property type="term" value="P:regulation of cell shape"/>
    <property type="evidence" value="ECO:0007669"/>
    <property type="project" value="UniProtKB-KW"/>
</dbReference>
<dbReference type="PROSITE" id="PS00843">
    <property type="entry name" value="DALA_DALA_LIGASE_1"/>
    <property type="match status" value="1"/>
</dbReference>
<dbReference type="FunFam" id="3.30.1490.20:FF:000007">
    <property type="entry name" value="D-alanine--D-alanine ligase"/>
    <property type="match status" value="1"/>
</dbReference>
<dbReference type="InterPro" id="IPR016185">
    <property type="entry name" value="PreATP-grasp_dom_sf"/>
</dbReference>
<organism evidence="28 29">
    <name type="scientific">Acetanaerobacterium elongatum</name>
    <dbReference type="NCBI Taxonomy" id="258515"/>
    <lineage>
        <taxon>Bacteria</taxon>
        <taxon>Bacillati</taxon>
        <taxon>Bacillota</taxon>
        <taxon>Clostridia</taxon>
        <taxon>Eubacteriales</taxon>
        <taxon>Oscillospiraceae</taxon>
        <taxon>Acetanaerobacterium</taxon>
    </lineage>
</organism>
<evidence type="ECO:0000256" key="24">
    <source>
        <dbReference type="PIRSR" id="PIRSR039102-2"/>
    </source>
</evidence>
<comment type="subcellular location">
    <subcellularLocation>
        <location evidence="3 22">Cytoplasm</location>
    </subcellularLocation>
</comment>
<evidence type="ECO:0000256" key="18">
    <source>
        <dbReference type="ARBA" id="ARBA00060592"/>
    </source>
</evidence>
<dbReference type="RefSeq" id="WP_092643284.1">
    <property type="nucleotide sequence ID" value="NZ_FNID01000049.1"/>
</dbReference>
<dbReference type="AlphaFoldDB" id="A0A1H0GAX7"/>
<evidence type="ECO:0000256" key="13">
    <source>
        <dbReference type="ARBA" id="ARBA00022960"/>
    </source>
</evidence>
<dbReference type="EC" id="6.3.2.4" evidence="6 22"/>
<dbReference type="Proteomes" id="UP000199182">
    <property type="component" value="Unassembled WGS sequence"/>
</dbReference>
<dbReference type="InterPro" id="IPR013815">
    <property type="entry name" value="ATP_grasp_subdomain_1"/>
</dbReference>
<proteinExistence type="inferred from homology"/>
<evidence type="ECO:0000256" key="19">
    <source>
        <dbReference type="ARBA" id="ARBA00068427"/>
    </source>
</evidence>
<evidence type="ECO:0000256" key="7">
    <source>
        <dbReference type="ARBA" id="ARBA00022490"/>
    </source>
</evidence>
<dbReference type="GO" id="GO:0008716">
    <property type="term" value="F:D-alanine-D-alanine ligase activity"/>
    <property type="evidence" value="ECO:0007669"/>
    <property type="project" value="UniProtKB-UniRule"/>
</dbReference>
<dbReference type="InterPro" id="IPR000291">
    <property type="entry name" value="D-Ala_lig_Van_CS"/>
</dbReference>
<dbReference type="PANTHER" id="PTHR23132:SF25">
    <property type="entry name" value="D-ALANINE--D-ALANINE LIGASE A"/>
    <property type="match status" value="1"/>
</dbReference>
<evidence type="ECO:0000256" key="11">
    <source>
        <dbReference type="ARBA" id="ARBA00022840"/>
    </source>
</evidence>
<dbReference type="Gene3D" id="3.30.470.20">
    <property type="entry name" value="ATP-grasp fold, B domain"/>
    <property type="match status" value="1"/>
</dbReference>
<dbReference type="EMBL" id="FNID01000049">
    <property type="protein sequence ID" value="SDO04030.1"/>
    <property type="molecule type" value="Genomic_DNA"/>
</dbReference>
<dbReference type="NCBIfam" id="NF002378">
    <property type="entry name" value="PRK01372.1"/>
    <property type="match status" value="1"/>
</dbReference>
<dbReference type="Gene3D" id="3.40.50.20">
    <property type="match status" value="1"/>
</dbReference>
<dbReference type="NCBIfam" id="NF002528">
    <property type="entry name" value="PRK01966.1-4"/>
    <property type="match status" value="1"/>
</dbReference>
<dbReference type="GO" id="GO:0005524">
    <property type="term" value="F:ATP binding"/>
    <property type="evidence" value="ECO:0007669"/>
    <property type="project" value="UniProtKB-UniRule"/>
</dbReference>
<feature type="binding site" evidence="24">
    <location>
        <begin position="221"/>
        <end position="228"/>
    </location>
    <ligand>
        <name>ATP</name>
        <dbReference type="ChEBI" id="CHEBI:30616"/>
    </ligand>
</feature>
<comment type="pathway">
    <text evidence="18">Glycan biosynthesis.</text>
</comment>
<evidence type="ECO:0000256" key="3">
    <source>
        <dbReference type="ARBA" id="ARBA00004496"/>
    </source>
</evidence>
<evidence type="ECO:0000256" key="17">
    <source>
        <dbReference type="ARBA" id="ARBA00047614"/>
    </source>
</evidence>
<feature type="active site" evidence="23">
    <location>
        <position position="16"/>
    </location>
</feature>
<evidence type="ECO:0000256" key="1">
    <source>
        <dbReference type="ARBA" id="ARBA00001936"/>
    </source>
</evidence>
<dbReference type="PROSITE" id="PS00844">
    <property type="entry name" value="DALA_DALA_LIGASE_2"/>
    <property type="match status" value="1"/>
</dbReference>
<keyword evidence="11 26" id="KW-0067">ATP-binding</keyword>
<dbReference type="PIRSF" id="PIRSF039102">
    <property type="entry name" value="Ddl/VanB"/>
    <property type="match status" value="1"/>
</dbReference>
<keyword evidence="8 22" id="KW-0436">Ligase</keyword>
<dbReference type="Pfam" id="PF01820">
    <property type="entry name" value="Dala_Dala_lig_N"/>
    <property type="match status" value="1"/>
</dbReference>
<evidence type="ECO:0000256" key="25">
    <source>
        <dbReference type="PIRSR" id="PIRSR039102-3"/>
    </source>
</evidence>
<gene>
    <name evidence="22" type="primary">ddl</name>
    <name evidence="28" type="ORF">SAMN05192585_14910</name>
</gene>
<dbReference type="GO" id="GO:0071555">
    <property type="term" value="P:cell wall organization"/>
    <property type="evidence" value="ECO:0007669"/>
    <property type="project" value="UniProtKB-KW"/>
</dbReference>
<evidence type="ECO:0000256" key="8">
    <source>
        <dbReference type="ARBA" id="ARBA00022598"/>
    </source>
</evidence>
<dbReference type="GO" id="GO:0009252">
    <property type="term" value="P:peptidoglycan biosynthetic process"/>
    <property type="evidence" value="ECO:0007669"/>
    <property type="project" value="UniProtKB-UniRule"/>
</dbReference>
<dbReference type="UniPathway" id="UPA00219"/>
<evidence type="ECO:0000256" key="22">
    <source>
        <dbReference type="HAMAP-Rule" id="MF_00047"/>
    </source>
</evidence>
<dbReference type="HAMAP" id="MF_00047">
    <property type="entry name" value="Dala_Dala_lig"/>
    <property type="match status" value="1"/>
</dbReference>
<evidence type="ECO:0000313" key="28">
    <source>
        <dbReference type="EMBL" id="SDO04030.1"/>
    </source>
</evidence>
<dbReference type="Gene3D" id="3.30.1490.20">
    <property type="entry name" value="ATP-grasp fold, A domain"/>
    <property type="match status" value="1"/>
</dbReference>
<dbReference type="InterPro" id="IPR011127">
    <property type="entry name" value="Dala_Dala_lig_N"/>
</dbReference>
<evidence type="ECO:0000256" key="4">
    <source>
        <dbReference type="ARBA" id="ARBA00004752"/>
    </source>
</evidence>
<comment type="catalytic activity">
    <reaction evidence="17 22">
        <text>2 D-alanine + ATP = D-alanyl-D-alanine + ADP + phosphate + H(+)</text>
        <dbReference type="Rhea" id="RHEA:11224"/>
        <dbReference type="ChEBI" id="CHEBI:15378"/>
        <dbReference type="ChEBI" id="CHEBI:30616"/>
        <dbReference type="ChEBI" id="CHEBI:43474"/>
        <dbReference type="ChEBI" id="CHEBI:57416"/>
        <dbReference type="ChEBI" id="CHEBI:57822"/>
        <dbReference type="ChEBI" id="CHEBI:456216"/>
        <dbReference type="EC" id="6.3.2.4"/>
    </reaction>
</comment>
<evidence type="ECO:0000256" key="20">
    <source>
        <dbReference type="ARBA" id="ARBA00076288"/>
    </source>
</evidence>
<evidence type="ECO:0000256" key="9">
    <source>
        <dbReference type="ARBA" id="ARBA00022723"/>
    </source>
</evidence>
<name>A0A1H0GAX7_9FIRM</name>
<keyword evidence="13 22" id="KW-0133">Cell shape</keyword>
<evidence type="ECO:0000256" key="23">
    <source>
        <dbReference type="PIRSR" id="PIRSR039102-1"/>
    </source>
</evidence>
<reference evidence="28 29" key="1">
    <citation type="submission" date="2016-10" db="EMBL/GenBank/DDBJ databases">
        <authorList>
            <person name="de Groot N.N."/>
        </authorList>
    </citation>
    <scope>NUCLEOTIDE SEQUENCE [LARGE SCALE GENOMIC DNA]</scope>
    <source>
        <strain evidence="28 29">CGMCC 1.5012</strain>
    </source>
</reference>